<dbReference type="AlphaFoldDB" id="A0A5N6L2L1"/>
<keyword evidence="5" id="KW-1185">Reference proteome</keyword>
<dbReference type="GO" id="GO:0017118">
    <property type="term" value="F:lipoyltransferase activity"/>
    <property type="evidence" value="ECO:0007669"/>
    <property type="project" value="TreeGrafter"/>
</dbReference>
<evidence type="ECO:0000256" key="2">
    <source>
        <dbReference type="ARBA" id="ARBA00008242"/>
    </source>
</evidence>
<dbReference type="EMBL" id="VIBQ01000072">
    <property type="protein sequence ID" value="KAB8606263.1"/>
    <property type="molecule type" value="Genomic_DNA"/>
</dbReference>
<dbReference type="SUPFAM" id="SSF55681">
    <property type="entry name" value="Class II aaRS and biotin synthetases"/>
    <property type="match status" value="1"/>
</dbReference>
<dbReference type="InterPro" id="IPR004143">
    <property type="entry name" value="BPL_LPL_catalytic"/>
</dbReference>
<dbReference type="PROSITE" id="PS51733">
    <property type="entry name" value="BPL_LPL_CATALYTIC"/>
    <property type="match status" value="1"/>
</dbReference>
<dbReference type="GO" id="GO:0005739">
    <property type="term" value="C:mitochondrion"/>
    <property type="evidence" value="ECO:0007669"/>
    <property type="project" value="TreeGrafter"/>
</dbReference>
<dbReference type="GO" id="GO:0009249">
    <property type="term" value="P:protein lipoylation"/>
    <property type="evidence" value="ECO:0007669"/>
    <property type="project" value="InterPro"/>
</dbReference>
<accession>A0A5N6L2L1</accession>
<sequence>MPCRLQQHAGLLRNLTVSNRVAHPSPRVSGRASSSLANHIANNTVQSYTSTSDDPFLNLSFEHQLLQATPLDSAILFLYINRPCVVIGRNQNPWAEVNLHALAAGIPSRSSHQADVAVDLVRRRSGGGTVFHDQGNVNWTVISPASTFTRDKHVEMVVRALRACGVERARVNERHDIVLDTTNAPARDTDSLDTHTTRFTVPRTAKGEENTVKVSGSAYKLTRGRALHHGTCLLQSPHLGRGGILSQLLHAPGKDFITAKGVESVRSPVTNVGIAPQRFMDAVKRTFGDMYTQSQATMIGEEVTEDFESLCKGMAEMRTLEWTFGQTPQFTFAVDSKSAHRLPEGLALPQGASLLVEAKHAAIQQSKFLLRDGKDISAELHDQNLAGTWTWSEKLHDERRSKNLPTEDVTQIADILDRMLPTPASLGFDSR</sequence>
<dbReference type="PANTHER" id="PTHR12561">
    <property type="entry name" value="LIPOATE-PROTEIN LIGASE"/>
    <property type="match status" value="1"/>
</dbReference>
<dbReference type="OrthoDB" id="201621at2759"/>
<dbReference type="CDD" id="cd16443">
    <property type="entry name" value="LplA"/>
    <property type="match status" value="1"/>
</dbReference>
<dbReference type="Pfam" id="PF21948">
    <property type="entry name" value="LplA-B_cat"/>
    <property type="match status" value="1"/>
</dbReference>
<evidence type="ECO:0000259" key="3">
    <source>
        <dbReference type="PROSITE" id="PS51733"/>
    </source>
</evidence>
<dbReference type="UniPathway" id="UPA00537">
    <property type="reaction ID" value="UER00595"/>
</dbReference>
<organism evidence="4 5">
    <name type="scientific">Carpinus fangiana</name>
    <dbReference type="NCBI Taxonomy" id="176857"/>
    <lineage>
        <taxon>Eukaryota</taxon>
        <taxon>Viridiplantae</taxon>
        <taxon>Streptophyta</taxon>
        <taxon>Embryophyta</taxon>
        <taxon>Tracheophyta</taxon>
        <taxon>Spermatophyta</taxon>
        <taxon>Magnoliopsida</taxon>
        <taxon>eudicotyledons</taxon>
        <taxon>Gunneridae</taxon>
        <taxon>Pentapetalae</taxon>
        <taxon>rosids</taxon>
        <taxon>fabids</taxon>
        <taxon>Fagales</taxon>
        <taxon>Betulaceae</taxon>
        <taxon>Carpinus</taxon>
    </lineage>
</organism>
<comment type="caution">
    <text evidence="4">The sequence shown here is derived from an EMBL/GenBank/DDBJ whole genome shotgun (WGS) entry which is preliminary data.</text>
</comment>
<evidence type="ECO:0000313" key="5">
    <source>
        <dbReference type="Proteomes" id="UP000327013"/>
    </source>
</evidence>
<protein>
    <recommendedName>
        <fullName evidence="3">BPL/LPL catalytic domain-containing protein</fullName>
    </recommendedName>
</protein>
<gene>
    <name evidence="4" type="ORF">FH972_025892</name>
</gene>
<dbReference type="Proteomes" id="UP000327013">
    <property type="component" value="Unassembled WGS sequence"/>
</dbReference>
<comment type="pathway">
    <text evidence="1">Protein modification; protein lipoylation via exogenous pathway; protein N(6)-(lipoyl)lysine from lipoate: step 2/2.</text>
</comment>
<dbReference type="InterPro" id="IPR004562">
    <property type="entry name" value="LipoylTrfase_LipoateP_Ligase"/>
</dbReference>
<feature type="domain" description="BPL/LPL catalytic" evidence="3">
    <location>
        <begin position="70"/>
        <end position="291"/>
    </location>
</feature>
<reference evidence="4 5" key="1">
    <citation type="submission" date="2019-06" db="EMBL/GenBank/DDBJ databases">
        <title>A chromosomal-level reference genome of Carpinus fangiana (Coryloideae, Betulaceae).</title>
        <authorList>
            <person name="Yang X."/>
            <person name="Wang Z."/>
            <person name="Zhang L."/>
            <person name="Hao G."/>
            <person name="Liu J."/>
            <person name="Yang Y."/>
        </authorList>
    </citation>
    <scope>NUCLEOTIDE SEQUENCE [LARGE SCALE GENOMIC DNA]</scope>
    <source>
        <strain evidence="4">Cfa_2016G</strain>
        <tissue evidence="4">Leaf</tissue>
    </source>
</reference>
<dbReference type="Gene3D" id="3.30.930.10">
    <property type="entry name" value="Bira Bifunctional Protein, Domain 2"/>
    <property type="match status" value="1"/>
</dbReference>
<dbReference type="PANTHER" id="PTHR12561:SF3">
    <property type="entry name" value="LIPOYLTRANSFERASE 1, MITOCHONDRIAL"/>
    <property type="match status" value="1"/>
</dbReference>
<evidence type="ECO:0000313" key="4">
    <source>
        <dbReference type="EMBL" id="KAB8606263.1"/>
    </source>
</evidence>
<evidence type="ECO:0000256" key="1">
    <source>
        <dbReference type="ARBA" id="ARBA00005085"/>
    </source>
</evidence>
<name>A0A5N6L2L1_9ROSI</name>
<comment type="similarity">
    <text evidence="2">Belongs to the LplA family.</text>
</comment>
<dbReference type="InterPro" id="IPR045864">
    <property type="entry name" value="aa-tRNA-synth_II/BPL/LPL"/>
</dbReference>
<proteinExistence type="inferred from homology"/>